<name>A0A8K0G632_IGNLU</name>
<reference evidence="3" key="1">
    <citation type="submission" date="2019-08" db="EMBL/GenBank/DDBJ databases">
        <title>The genome of the North American firefly Photinus pyralis.</title>
        <authorList>
            <consortium name="Photinus pyralis genome working group"/>
            <person name="Fallon T.R."/>
            <person name="Sander Lower S.E."/>
            <person name="Weng J.-K."/>
        </authorList>
    </citation>
    <scope>NUCLEOTIDE SEQUENCE</scope>
    <source>
        <strain evidence="3">TRF0915ILg1</strain>
        <tissue evidence="3">Whole body</tissue>
    </source>
</reference>
<organism evidence="3 4">
    <name type="scientific">Ignelater luminosus</name>
    <name type="common">Cucubano</name>
    <name type="synonym">Pyrophorus luminosus</name>
    <dbReference type="NCBI Taxonomy" id="2038154"/>
    <lineage>
        <taxon>Eukaryota</taxon>
        <taxon>Metazoa</taxon>
        <taxon>Ecdysozoa</taxon>
        <taxon>Arthropoda</taxon>
        <taxon>Hexapoda</taxon>
        <taxon>Insecta</taxon>
        <taxon>Pterygota</taxon>
        <taxon>Neoptera</taxon>
        <taxon>Endopterygota</taxon>
        <taxon>Coleoptera</taxon>
        <taxon>Polyphaga</taxon>
        <taxon>Elateriformia</taxon>
        <taxon>Elateroidea</taxon>
        <taxon>Elateridae</taxon>
        <taxon>Agrypninae</taxon>
        <taxon>Pyrophorini</taxon>
        <taxon>Ignelater</taxon>
    </lineage>
</organism>
<comment type="caution">
    <text evidence="3">The sequence shown here is derived from an EMBL/GenBank/DDBJ whole genome shotgun (WGS) entry which is preliminary data.</text>
</comment>
<keyword evidence="4" id="KW-1185">Reference proteome</keyword>
<dbReference type="InterPro" id="IPR006629">
    <property type="entry name" value="LITAF"/>
</dbReference>
<evidence type="ECO:0000256" key="1">
    <source>
        <dbReference type="SAM" id="Phobius"/>
    </source>
</evidence>
<keyword evidence="1" id="KW-1133">Transmembrane helix</keyword>
<dbReference type="OrthoDB" id="5599753at2759"/>
<sequence>MTSDKPTYRKYWCPKCQTYVLPTTQYRLLTGYKLLSYLLCFFGSCLLPYAIPSCRKEIYYCPNCHDWIDISGKQQQKEKKPRFIKGFGSILSCPSVKRTLRGVRELSTDRIYDTACQILASKVESAEQ</sequence>
<protein>
    <recommendedName>
        <fullName evidence="2">LITAF domain-containing protein</fullName>
    </recommendedName>
</protein>
<proteinExistence type="predicted"/>
<dbReference type="Pfam" id="PF10601">
    <property type="entry name" value="zf-LITAF-like"/>
    <property type="match status" value="1"/>
</dbReference>
<accession>A0A8K0G632</accession>
<dbReference type="PROSITE" id="PS51837">
    <property type="entry name" value="LITAF"/>
    <property type="match status" value="1"/>
</dbReference>
<dbReference type="Proteomes" id="UP000801492">
    <property type="component" value="Unassembled WGS sequence"/>
</dbReference>
<evidence type="ECO:0000259" key="2">
    <source>
        <dbReference type="PROSITE" id="PS51837"/>
    </source>
</evidence>
<evidence type="ECO:0000313" key="3">
    <source>
        <dbReference type="EMBL" id="KAF2893010.1"/>
    </source>
</evidence>
<feature type="transmembrane region" description="Helical" evidence="1">
    <location>
        <begin position="34"/>
        <end position="51"/>
    </location>
</feature>
<dbReference type="SMART" id="SM00714">
    <property type="entry name" value="LITAF"/>
    <property type="match status" value="1"/>
</dbReference>
<keyword evidence="1" id="KW-0812">Transmembrane</keyword>
<feature type="domain" description="LITAF" evidence="2">
    <location>
        <begin position="1"/>
        <end position="73"/>
    </location>
</feature>
<keyword evidence="1" id="KW-0472">Membrane</keyword>
<dbReference type="EMBL" id="VTPC01008293">
    <property type="protein sequence ID" value="KAF2893010.1"/>
    <property type="molecule type" value="Genomic_DNA"/>
</dbReference>
<evidence type="ECO:0000313" key="4">
    <source>
        <dbReference type="Proteomes" id="UP000801492"/>
    </source>
</evidence>
<gene>
    <name evidence="3" type="ORF">ILUMI_13166</name>
</gene>
<dbReference type="AlphaFoldDB" id="A0A8K0G632"/>